<protein>
    <submittedName>
        <fullName evidence="6">Tetratricopeptide (TPR) repeat protein/DNA-binding CsgD family transcriptional regulator</fullName>
    </submittedName>
</protein>
<dbReference type="SMART" id="SM00028">
    <property type="entry name" value="TPR"/>
    <property type="match status" value="4"/>
</dbReference>
<reference evidence="6 7" key="1">
    <citation type="submission" date="2020-03" db="EMBL/GenBank/DDBJ databases">
        <title>Genomic Encyclopedia of Type Strains, Phase IV (KMG-IV): sequencing the most valuable type-strain genomes for metagenomic binning, comparative biology and taxonomic classification.</title>
        <authorList>
            <person name="Goeker M."/>
        </authorList>
    </citation>
    <scope>NUCLEOTIDE SEQUENCE [LARGE SCALE GENOMIC DNA]</scope>
    <source>
        <strain evidence="6 7">DSM 29762</strain>
    </source>
</reference>
<evidence type="ECO:0000313" key="7">
    <source>
        <dbReference type="Proteomes" id="UP000590442"/>
    </source>
</evidence>
<evidence type="ECO:0000259" key="5">
    <source>
        <dbReference type="Pfam" id="PF12862"/>
    </source>
</evidence>
<evidence type="ECO:0000256" key="3">
    <source>
        <dbReference type="SAM" id="Phobius"/>
    </source>
</evidence>
<feature type="transmembrane region" description="Helical" evidence="3">
    <location>
        <begin position="438"/>
        <end position="457"/>
    </location>
</feature>
<dbReference type="EMBL" id="JAATJJ010000001">
    <property type="protein sequence ID" value="NJB70016.1"/>
    <property type="molecule type" value="Genomic_DNA"/>
</dbReference>
<evidence type="ECO:0000256" key="4">
    <source>
        <dbReference type="SAM" id="SignalP"/>
    </source>
</evidence>
<keyword evidence="6" id="KW-0238">DNA-binding</keyword>
<feature type="coiled-coil region" evidence="2">
    <location>
        <begin position="205"/>
        <end position="232"/>
    </location>
</feature>
<accession>A0A846QM18</accession>
<dbReference type="GO" id="GO:0003677">
    <property type="term" value="F:DNA binding"/>
    <property type="evidence" value="ECO:0007669"/>
    <property type="project" value="UniProtKB-KW"/>
</dbReference>
<dbReference type="GO" id="GO:0006355">
    <property type="term" value="P:regulation of DNA-templated transcription"/>
    <property type="evidence" value="ECO:0007669"/>
    <property type="project" value="InterPro"/>
</dbReference>
<keyword evidence="2" id="KW-0175">Coiled coil</keyword>
<evidence type="ECO:0000256" key="1">
    <source>
        <dbReference type="PROSITE-ProRule" id="PRU00339"/>
    </source>
</evidence>
<feature type="repeat" description="TPR" evidence="1">
    <location>
        <begin position="239"/>
        <end position="272"/>
    </location>
</feature>
<dbReference type="PANTHER" id="PTHR10098:SF108">
    <property type="entry name" value="TETRATRICOPEPTIDE REPEAT PROTEIN 28"/>
    <property type="match status" value="1"/>
</dbReference>
<dbReference type="AlphaFoldDB" id="A0A846QM18"/>
<dbReference type="Pfam" id="PF13424">
    <property type="entry name" value="TPR_12"/>
    <property type="match status" value="1"/>
</dbReference>
<keyword evidence="3" id="KW-1133">Transmembrane helix</keyword>
<dbReference type="InterPro" id="IPR016032">
    <property type="entry name" value="Sig_transdc_resp-reg_C-effctor"/>
</dbReference>
<dbReference type="InterPro" id="IPR019734">
    <property type="entry name" value="TPR_rpt"/>
</dbReference>
<sequence>MKKLLYLTLLLSVSIFAQDQKKIDSLLALFAKTKIDSIKLKTANGIASYYMYRDIKEAKKYSEIELKIASDLNDNTGKLKAHNHYATIYTTLSKYDSAQYHIEASIRLAKENDKSKSLASAVHSLVILEITRGNYKKADSLNQLNLKFNEKIKDSFGLALSYDTACSIYIDKDYNQLALENALKSLEIFQDLSEEIRVADAFYKIAIIENSLENFNASIENSQKALKVYREHDDVEYQSSILNILGISHKFKKKYDKAIDYFNESLKISNEHGYKTIKLVSIPHLIDIYLETGDNEKAKALIDQGLSIARSIHSDYTISYINVRLATYYKNIGDFNKAIALLNRLQKDPLINEQYLGQVHRLKSEVFKSNSNYQKALESYESFKKHQDSTLKRKNISKINELRIIHQNEQNEIKIALQGEEINTLNEKAKVDKLTKGLYAGGMASALALFGLSVFGFRQRIKKNRIAREKQEEIYKQEIDHKKKELTSQTLHLVQKNTFIQELMENLESIKKSPELFKTEFRRIVMLLKKENASDKDWEVFKTYFSEVHNDFDQKLKTLSSDISEKEIRLAAFIRMNLTTKEIAATLNVLPDSILKSKYRLKKKLGLDKETDLSTFLNTL</sequence>
<organism evidence="6 7">
    <name type="scientific">Saonia flava</name>
    <dbReference type="NCBI Taxonomy" id="523696"/>
    <lineage>
        <taxon>Bacteria</taxon>
        <taxon>Pseudomonadati</taxon>
        <taxon>Bacteroidota</taxon>
        <taxon>Flavobacteriia</taxon>
        <taxon>Flavobacteriales</taxon>
        <taxon>Flavobacteriaceae</taxon>
        <taxon>Saonia</taxon>
    </lineage>
</organism>
<keyword evidence="3" id="KW-0812">Transmembrane</keyword>
<proteinExistence type="predicted"/>
<feature type="signal peptide" evidence="4">
    <location>
        <begin position="1"/>
        <end position="17"/>
    </location>
</feature>
<name>A0A846QM18_9FLAO</name>
<dbReference type="InterPro" id="IPR011990">
    <property type="entry name" value="TPR-like_helical_dom_sf"/>
</dbReference>
<evidence type="ECO:0000256" key="2">
    <source>
        <dbReference type="SAM" id="Coils"/>
    </source>
</evidence>
<dbReference type="PANTHER" id="PTHR10098">
    <property type="entry name" value="RAPSYN-RELATED"/>
    <property type="match status" value="1"/>
</dbReference>
<evidence type="ECO:0000313" key="6">
    <source>
        <dbReference type="EMBL" id="NJB70016.1"/>
    </source>
</evidence>
<dbReference type="SUPFAM" id="SSF48452">
    <property type="entry name" value="TPR-like"/>
    <property type="match status" value="3"/>
</dbReference>
<feature type="domain" description="Anaphase-promoting complex subunit 5" evidence="5">
    <location>
        <begin position="84"/>
        <end position="128"/>
    </location>
</feature>
<keyword evidence="3" id="KW-0472">Membrane</keyword>
<gene>
    <name evidence="6" type="ORF">GGR42_000478</name>
</gene>
<keyword evidence="7" id="KW-1185">Reference proteome</keyword>
<keyword evidence="4" id="KW-0732">Signal</keyword>
<keyword evidence="1" id="KW-0802">TPR repeat</keyword>
<feature type="chain" id="PRO_5032315636" evidence="4">
    <location>
        <begin position="18"/>
        <end position="620"/>
    </location>
</feature>
<dbReference type="InterPro" id="IPR026000">
    <property type="entry name" value="Apc5_dom"/>
</dbReference>
<dbReference type="Gene3D" id="1.25.40.10">
    <property type="entry name" value="Tetratricopeptide repeat domain"/>
    <property type="match status" value="2"/>
</dbReference>
<dbReference type="SUPFAM" id="SSF46894">
    <property type="entry name" value="C-terminal effector domain of the bipartite response regulators"/>
    <property type="match status" value="1"/>
</dbReference>
<dbReference type="PROSITE" id="PS50005">
    <property type="entry name" value="TPR"/>
    <property type="match status" value="1"/>
</dbReference>
<dbReference type="Proteomes" id="UP000590442">
    <property type="component" value="Unassembled WGS sequence"/>
</dbReference>
<dbReference type="RefSeq" id="WP_167960464.1">
    <property type="nucleotide sequence ID" value="NZ_JAATJJ010000001.1"/>
</dbReference>
<dbReference type="Pfam" id="PF12862">
    <property type="entry name" value="ANAPC5"/>
    <property type="match status" value="1"/>
</dbReference>
<comment type="caution">
    <text evidence="6">The sequence shown here is derived from an EMBL/GenBank/DDBJ whole genome shotgun (WGS) entry which is preliminary data.</text>
</comment>